<comment type="cofactor">
    <cofactor evidence="3">
        <name>pyridoxal 5'-phosphate</name>
        <dbReference type="ChEBI" id="CHEBI:597326"/>
    </cofactor>
</comment>
<dbReference type="Proteomes" id="UP000216411">
    <property type="component" value="Unassembled WGS sequence"/>
</dbReference>
<dbReference type="InterPro" id="IPR011078">
    <property type="entry name" value="PyrdxlP_homeostasis"/>
</dbReference>
<dbReference type="FunFam" id="3.20.20.10:FF:000018">
    <property type="entry name" value="Pyridoxal phosphate homeostasis protein"/>
    <property type="match status" value="1"/>
</dbReference>
<keyword evidence="1 2" id="KW-0663">Pyridoxal phosphate</keyword>
<comment type="caution">
    <text evidence="6">The sequence shown here is derived from an EMBL/GenBank/DDBJ whole genome shotgun (WGS) entry which is preliminary data.</text>
</comment>
<evidence type="ECO:0000313" key="6">
    <source>
        <dbReference type="EMBL" id="RDY32857.1"/>
    </source>
</evidence>
<accession>A0A371JJH3</accession>
<comment type="function">
    <text evidence="2">Pyridoxal 5'-phosphate (PLP)-binding protein, which is involved in PLP homeostasis.</text>
</comment>
<sequence length="231" mass="26016">MIRENLAEVEEKICKACERAGRDRDEVTLIAVSKTKPISMIEEVLNAGIIEFGENKVQELTLKCEILPKKIHWHLIGHLQRNKVKYIIDQAYMIHSVDSLRLAQAISQEAVKKNVTASILIEVNVAMEESKYGVSIKEVLPLIEEVSKLPNLKINGLMTIAPFVENGEKNREIFKELKKLSVDIKTKNIDNVNMNVLSMGMTGDYEVAIEEGATHVRVGTGIFGERNYNID</sequence>
<dbReference type="PIRSF" id="PIRSF004848">
    <property type="entry name" value="YBL036c_PLPDEIII"/>
    <property type="match status" value="1"/>
</dbReference>
<comment type="similarity">
    <text evidence="2 4">Belongs to the pyridoxal phosphate-binding protein YggS/PROSC family.</text>
</comment>
<evidence type="ECO:0000313" key="7">
    <source>
        <dbReference type="Proteomes" id="UP000216411"/>
    </source>
</evidence>
<dbReference type="SUPFAM" id="SSF51419">
    <property type="entry name" value="PLP-binding barrel"/>
    <property type="match status" value="1"/>
</dbReference>
<gene>
    <name evidence="6" type="ORF">CG710_002675</name>
</gene>
<name>A0A371JJH3_9FIRM</name>
<evidence type="ECO:0000259" key="5">
    <source>
        <dbReference type="Pfam" id="PF01168"/>
    </source>
</evidence>
<dbReference type="InterPro" id="IPR001608">
    <property type="entry name" value="Ala_racemase_N"/>
</dbReference>
<keyword evidence="7" id="KW-1185">Reference proteome</keyword>
<organism evidence="6 7">
    <name type="scientific">Lachnotalea glycerini</name>
    <dbReference type="NCBI Taxonomy" id="1763509"/>
    <lineage>
        <taxon>Bacteria</taxon>
        <taxon>Bacillati</taxon>
        <taxon>Bacillota</taxon>
        <taxon>Clostridia</taxon>
        <taxon>Lachnospirales</taxon>
        <taxon>Lachnospiraceae</taxon>
        <taxon>Lachnotalea</taxon>
    </lineage>
</organism>
<dbReference type="GO" id="GO:0030170">
    <property type="term" value="F:pyridoxal phosphate binding"/>
    <property type="evidence" value="ECO:0007669"/>
    <property type="project" value="UniProtKB-UniRule"/>
</dbReference>
<dbReference type="CDD" id="cd00635">
    <property type="entry name" value="PLPDE_III_YBL036c_like"/>
    <property type="match status" value="1"/>
</dbReference>
<dbReference type="Gene3D" id="3.20.20.10">
    <property type="entry name" value="Alanine racemase"/>
    <property type="match status" value="1"/>
</dbReference>
<feature type="modified residue" description="N6-(pyridoxal phosphate)lysine" evidence="2 3">
    <location>
        <position position="34"/>
    </location>
</feature>
<dbReference type="HAMAP" id="MF_02087">
    <property type="entry name" value="PLP_homeostasis"/>
    <property type="match status" value="1"/>
</dbReference>
<dbReference type="AlphaFoldDB" id="A0A371JJH3"/>
<dbReference type="RefSeq" id="WP_094379997.1">
    <property type="nucleotide sequence ID" value="NZ_NOKA02000002.1"/>
</dbReference>
<evidence type="ECO:0000256" key="2">
    <source>
        <dbReference type="HAMAP-Rule" id="MF_02087"/>
    </source>
</evidence>
<dbReference type="PANTHER" id="PTHR10146:SF14">
    <property type="entry name" value="PYRIDOXAL PHOSPHATE HOMEOSTASIS PROTEIN"/>
    <property type="match status" value="1"/>
</dbReference>
<evidence type="ECO:0000256" key="3">
    <source>
        <dbReference type="PIRSR" id="PIRSR004848-1"/>
    </source>
</evidence>
<dbReference type="InterPro" id="IPR029066">
    <property type="entry name" value="PLP-binding_barrel"/>
</dbReference>
<reference evidence="6 7" key="1">
    <citation type="journal article" date="2017" name="Genome Announc.">
        <title>Draft Genome Sequence of a Sporulating and Motile Strain of Lachnotalea glycerini Isolated from Water in Quebec City, Canada.</title>
        <authorList>
            <person name="Maheux A.F."/>
            <person name="Boudreau D.K."/>
            <person name="Berube E."/>
            <person name="Boissinot M."/>
            <person name="Raymond F."/>
            <person name="Brodeur S."/>
            <person name="Corbeil J."/>
            <person name="Isabel S."/>
            <person name="Omar R.F."/>
            <person name="Bergeron M.G."/>
        </authorList>
    </citation>
    <scope>NUCLEOTIDE SEQUENCE [LARGE SCALE GENOMIC DNA]</scope>
    <source>
        <strain evidence="6 7">CCRI-19302</strain>
    </source>
</reference>
<dbReference type="NCBIfam" id="TIGR00044">
    <property type="entry name" value="YggS family pyridoxal phosphate-dependent enzyme"/>
    <property type="match status" value="1"/>
</dbReference>
<protein>
    <recommendedName>
        <fullName evidence="2">Pyridoxal phosphate homeostasis protein</fullName>
        <shortName evidence="2">PLP homeostasis protein</shortName>
    </recommendedName>
</protein>
<dbReference type="PANTHER" id="PTHR10146">
    <property type="entry name" value="PROLINE SYNTHETASE CO-TRANSCRIBED BACTERIAL HOMOLOG PROTEIN"/>
    <property type="match status" value="1"/>
</dbReference>
<proteinExistence type="inferred from homology"/>
<dbReference type="OrthoDB" id="9804072at2"/>
<evidence type="ECO:0000256" key="1">
    <source>
        <dbReference type="ARBA" id="ARBA00022898"/>
    </source>
</evidence>
<dbReference type="EMBL" id="NOKA02000002">
    <property type="protein sequence ID" value="RDY32857.1"/>
    <property type="molecule type" value="Genomic_DNA"/>
</dbReference>
<evidence type="ECO:0000256" key="4">
    <source>
        <dbReference type="RuleBase" id="RU004514"/>
    </source>
</evidence>
<dbReference type="Pfam" id="PF01168">
    <property type="entry name" value="Ala_racemase_N"/>
    <property type="match status" value="1"/>
</dbReference>
<feature type="domain" description="Alanine racemase N-terminal" evidence="5">
    <location>
        <begin position="12"/>
        <end position="226"/>
    </location>
</feature>